<evidence type="ECO:0000313" key="3">
    <source>
        <dbReference type="Proteomes" id="UP000606274"/>
    </source>
</evidence>
<proteinExistence type="predicted"/>
<evidence type="ECO:0000259" key="1">
    <source>
        <dbReference type="Pfam" id="PF02023"/>
    </source>
</evidence>
<dbReference type="Proteomes" id="UP000606274">
    <property type="component" value="Unassembled WGS sequence"/>
</dbReference>
<gene>
    <name evidence="2" type="ORF">HF521_019815</name>
</gene>
<dbReference type="PANTHER" id="PTHR46888:SF13">
    <property type="entry name" value="RIBONUCLEASE H"/>
    <property type="match status" value="1"/>
</dbReference>
<dbReference type="SUPFAM" id="SSF47353">
    <property type="entry name" value="Retrovirus capsid dimerization domain-like"/>
    <property type="match status" value="1"/>
</dbReference>
<feature type="domain" description="SCAN box" evidence="1">
    <location>
        <begin position="32"/>
        <end position="109"/>
    </location>
</feature>
<dbReference type="InterPro" id="IPR038269">
    <property type="entry name" value="SCAN_sf"/>
</dbReference>
<keyword evidence="3" id="KW-1185">Reference proteome</keyword>
<dbReference type="InterPro" id="IPR003309">
    <property type="entry name" value="SCAN_dom"/>
</dbReference>
<dbReference type="PANTHER" id="PTHR46888">
    <property type="entry name" value="ZINC KNUCKLE DOMAINCONTAINING PROTEIN-RELATED"/>
    <property type="match status" value="1"/>
</dbReference>
<dbReference type="Pfam" id="PF02023">
    <property type="entry name" value="SCAN"/>
    <property type="match status" value="1"/>
</dbReference>
<evidence type="ECO:0000313" key="2">
    <source>
        <dbReference type="EMBL" id="KAF7706561.1"/>
    </source>
</evidence>
<reference evidence="2" key="1">
    <citation type="submission" date="2020-08" db="EMBL/GenBank/DDBJ databases">
        <title>Chromosome-level assembly of Southern catfish (Silurus meridionalis) provides insights into visual adaptation to the nocturnal and benthic lifestyles.</title>
        <authorList>
            <person name="Zhang Y."/>
            <person name="Wang D."/>
            <person name="Peng Z."/>
        </authorList>
    </citation>
    <scope>NUCLEOTIDE SEQUENCE</scope>
    <source>
        <strain evidence="2">SWU-2019-XX</strain>
        <tissue evidence="2">Muscle</tissue>
    </source>
</reference>
<dbReference type="EMBL" id="JABFDY010000006">
    <property type="protein sequence ID" value="KAF7706561.1"/>
    <property type="molecule type" value="Genomic_DNA"/>
</dbReference>
<comment type="caution">
    <text evidence="2">The sequence shown here is derived from an EMBL/GenBank/DDBJ whole genome shotgun (WGS) entry which is preliminary data.</text>
</comment>
<feature type="non-terminal residue" evidence="2">
    <location>
        <position position="282"/>
    </location>
</feature>
<dbReference type="AlphaFoldDB" id="A0A8T0BHB1"/>
<sequence>KALEVCSSLSLEESLNYETVKSAILRACELVPEAYRQKFRGHKKNSTQTFVEFAREKGILFDKWCTASKVKDFDSMRELVLLEEFKSCLLECVVVYLNEQKTLNSAVAVPCEERIDDSYTPFIFKGLISLTGNSEDQKEIKMLRDMGAMQSFIVAEKLKFSEDNSCGSSVIVKGIEIGCVKVPLHRVHLQCELCTGFVRVAVRPSLPVTGVDFILGNDLAGGKVMPVLEVVDKPDIFCQSGDVTNSDVFPACAVTRAHRIKSFHLLHWSPYQPSVSRSNMWW</sequence>
<protein>
    <recommendedName>
        <fullName evidence="1">SCAN box domain-containing protein</fullName>
    </recommendedName>
</protein>
<dbReference type="Gene3D" id="1.10.4020.10">
    <property type="entry name" value="DNA breaking-rejoining enzymes"/>
    <property type="match status" value="1"/>
</dbReference>
<accession>A0A8T0BHB1</accession>
<organism evidence="2 3">
    <name type="scientific">Silurus meridionalis</name>
    <name type="common">Southern catfish</name>
    <name type="synonym">Silurus soldatovi meridionalis</name>
    <dbReference type="NCBI Taxonomy" id="175797"/>
    <lineage>
        <taxon>Eukaryota</taxon>
        <taxon>Metazoa</taxon>
        <taxon>Chordata</taxon>
        <taxon>Craniata</taxon>
        <taxon>Vertebrata</taxon>
        <taxon>Euteleostomi</taxon>
        <taxon>Actinopterygii</taxon>
        <taxon>Neopterygii</taxon>
        <taxon>Teleostei</taxon>
        <taxon>Ostariophysi</taxon>
        <taxon>Siluriformes</taxon>
        <taxon>Siluridae</taxon>
        <taxon>Silurus</taxon>
    </lineage>
</organism>
<name>A0A8T0BHB1_SILME</name>